<name>A0AAW9IW14_CLOPF</name>
<proteinExistence type="predicted"/>
<dbReference type="AlphaFoldDB" id="A0AAW9IW14"/>
<dbReference type="Proteomes" id="UP001292368">
    <property type="component" value="Unassembled WGS sequence"/>
</dbReference>
<evidence type="ECO:0000313" key="2">
    <source>
        <dbReference type="Proteomes" id="UP001292368"/>
    </source>
</evidence>
<accession>A0AAW9IW14</accession>
<organism evidence="1 2">
    <name type="scientific">Clostridium perfringens</name>
    <dbReference type="NCBI Taxonomy" id="1502"/>
    <lineage>
        <taxon>Bacteria</taxon>
        <taxon>Bacillati</taxon>
        <taxon>Bacillota</taxon>
        <taxon>Clostridia</taxon>
        <taxon>Eubacteriales</taxon>
        <taxon>Clostridiaceae</taxon>
        <taxon>Clostridium</taxon>
    </lineage>
</organism>
<protein>
    <submittedName>
        <fullName evidence="1">Uncharacterized protein</fullName>
    </submittedName>
</protein>
<sequence>MEKCFPEEASNITEWSKNAVTAFGMSEIEAKQFNISMGNVFKSMGISSGEAINMSQGIIGLAGD</sequence>
<comment type="caution">
    <text evidence="1">The sequence shown here is derived from an EMBL/GenBank/DDBJ whole genome shotgun (WGS) entry which is preliminary data.</text>
</comment>
<evidence type="ECO:0000313" key="1">
    <source>
        <dbReference type="EMBL" id="MDZ5010437.1"/>
    </source>
</evidence>
<dbReference type="EMBL" id="WNVM01000378">
    <property type="protein sequence ID" value="MDZ5010437.1"/>
    <property type="molecule type" value="Genomic_DNA"/>
</dbReference>
<reference evidence="1" key="1">
    <citation type="submission" date="2019-11" db="EMBL/GenBank/DDBJ databases">
        <title>Characterization of Clostridium perfringens isolates from swine manure treated agricultural soils.</title>
        <authorList>
            <person name="Wushke S.T."/>
        </authorList>
    </citation>
    <scope>NUCLEOTIDE SEQUENCE</scope>
    <source>
        <strain evidence="1">V2</strain>
    </source>
</reference>
<gene>
    <name evidence="1" type="ORF">GNF77_16320</name>
</gene>